<feature type="transmembrane region" description="Helical" evidence="1">
    <location>
        <begin position="27"/>
        <end position="45"/>
    </location>
</feature>
<accession>K0K528</accession>
<dbReference type="eggNOG" id="COG3030">
    <property type="taxonomic scope" value="Bacteria"/>
</dbReference>
<evidence type="ECO:0000313" key="3">
    <source>
        <dbReference type="Proteomes" id="UP000006281"/>
    </source>
</evidence>
<name>K0K528_SACES</name>
<dbReference type="HOGENOM" id="CLU_085083_2_1_11"/>
<proteinExistence type="predicted"/>
<dbReference type="Pfam" id="PF04186">
    <property type="entry name" value="FxsA"/>
    <property type="match status" value="1"/>
</dbReference>
<keyword evidence="1" id="KW-1133">Transmembrane helix</keyword>
<dbReference type="EMBL" id="HE804045">
    <property type="protein sequence ID" value="CCH31613.1"/>
    <property type="molecule type" value="Genomic_DNA"/>
</dbReference>
<dbReference type="BioCyc" id="SESP1179773:BN6_RS20965-MONOMER"/>
<feature type="transmembrane region" description="Helical" evidence="1">
    <location>
        <begin position="73"/>
        <end position="99"/>
    </location>
</feature>
<dbReference type="STRING" id="1179773.BN6_43310"/>
<protein>
    <recommendedName>
        <fullName evidence="4">FxsA cytoplasmic membrane protein</fullName>
    </recommendedName>
</protein>
<dbReference type="PANTHER" id="PTHR35335">
    <property type="entry name" value="UPF0716 PROTEIN FXSA"/>
    <property type="match status" value="1"/>
</dbReference>
<sequence>MRVFAVVLIGLAVEITALVAAFGAWGFLPTLGLLVLGGVVGSVLMRREGARTMAAFSEALRNRRRPHQEIADGVLIAAAGFLILVPGFLSDVLGLFLLFPPTRRLISKRIARRAEQREREMVLNLRYGRPPTAGGVVIDGDVVTGPVGGSTVDGVVVDGAVVDLRPDAVRPAPRTELP</sequence>
<keyword evidence="1" id="KW-0812">Transmembrane</keyword>
<dbReference type="PANTHER" id="PTHR35335:SF1">
    <property type="entry name" value="UPF0716 PROTEIN FXSA"/>
    <property type="match status" value="1"/>
</dbReference>
<dbReference type="GO" id="GO:0016020">
    <property type="term" value="C:membrane"/>
    <property type="evidence" value="ECO:0007669"/>
    <property type="project" value="InterPro"/>
</dbReference>
<dbReference type="RefSeq" id="WP_015101725.1">
    <property type="nucleotide sequence ID" value="NC_019673.1"/>
</dbReference>
<dbReference type="InterPro" id="IPR007313">
    <property type="entry name" value="FxsA"/>
</dbReference>
<dbReference type="Proteomes" id="UP000006281">
    <property type="component" value="Chromosome"/>
</dbReference>
<dbReference type="AlphaFoldDB" id="K0K528"/>
<gene>
    <name evidence="2" type="ordered locus">BN6_43310</name>
</gene>
<evidence type="ECO:0000313" key="2">
    <source>
        <dbReference type="EMBL" id="CCH31613.1"/>
    </source>
</evidence>
<dbReference type="NCBIfam" id="NF008528">
    <property type="entry name" value="PRK11463.1-2"/>
    <property type="match status" value="1"/>
</dbReference>
<evidence type="ECO:0000256" key="1">
    <source>
        <dbReference type="SAM" id="Phobius"/>
    </source>
</evidence>
<evidence type="ECO:0008006" key="4">
    <source>
        <dbReference type="Google" id="ProtNLM"/>
    </source>
</evidence>
<dbReference type="KEGG" id="sesp:BN6_43310"/>
<keyword evidence="3" id="KW-1185">Reference proteome</keyword>
<dbReference type="PATRIC" id="fig|1179773.3.peg.4335"/>
<dbReference type="OrthoDB" id="9792788at2"/>
<keyword evidence="1" id="KW-0472">Membrane</keyword>
<organism evidence="2 3">
    <name type="scientific">Saccharothrix espanaensis (strain ATCC 51144 / DSM 44229 / JCM 9112 / NBRC 15066 / NRRL 15764)</name>
    <dbReference type="NCBI Taxonomy" id="1179773"/>
    <lineage>
        <taxon>Bacteria</taxon>
        <taxon>Bacillati</taxon>
        <taxon>Actinomycetota</taxon>
        <taxon>Actinomycetes</taxon>
        <taxon>Pseudonocardiales</taxon>
        <taxon>Pseudonocardiaceae</taxon>
        <taxon>Saccharothrix</taxon>
    </lineage>
</organism>
<reference evidence="2 3" key="1">
    <citation type="journal article" date="2012" name="BMC Genomics">
        <title>Complete genome sequence of Saccharothrix espanaensis DSM 44229T and comparison to the other completely sequenced Pseudonocardiaceae.</title>
        <authorList>
            <person name="Strobel T."/>
            <person name="Al-Dilaimi A."/>
            <person name="Blom J."/>
            <person name="Gessner A."/>
            <person name="Kalinowski J."/>
            <person name="Luzhetska M."/>
            <person name="Puhler A."/>
            <person name="Szczepanowski R."/>
            <person name="Bechthold A."/>
            <person name="Ruckert C."/>
        </authorList>
    </citation>
    <scope>NUCLEOTIDE SEQUENCE [LARGE SCALE GENOMIC DNA]</scope>
    <source>
        <strain evidence="3">ATCC 51144 / DSM 44229 / JCM 9112 / NBRC 15066 / NRRL 15764</strain>
    </source>
</reference>